<keyword evidence="6 12" id="KW-0547">Nucleotide-binding</keyword>
<accession>A0A9D1M3I9</accession>
<evidence type="ECO:0000259" key="16">
    <source>
        <dbReference type="PROSITE" id="PS50862"/>
    </source>
</evidence>
<dbReference type="Pfam" id="PF02403">
    <property type="entry name" value="Seryl_tRNA_N"/>
    <property type="match status" value="1"/>
</dbReference>
<keyword evidence="15" id="KW-0175">Coiled coil</keyword>
<keyword evidence="4 12" id="KW-0963">Cytoplasm</keyword>
<comment type="pathway">
    <text evidence="2 12">Aminoacyl-tRNA biosynthesis; selenocysteinyl-tRNA(Sec) biosynthesis; L-seryl-tRNA(Sec) from L-serine and tRNA(Sec): step 1/1.</text>
</comment>
<feature type="binding site" evidence="12 13">
    <location>
        <position position="282"/>
    </location>
    <ligand>
        <name>L-serine</name>
        <dbReference type="ChEBI" id="CHEBI:33384"/>
    </ligand>
</feature>
<dbReference type="Gene3D" id="3.30.930.10">
    <property type="entry name" value="Bira Bifunctional Protein, Domain 2"/>
    <property type="match status" value="1"/>
</dbReference>
<feature type="site" description="Important for serine binding" evidence="13">
    <location>
        <position position="384"/>
    </location>
</feature>
<evidence type="ECO:0000256" key="11">
    <source>
        <dbReference type="ARBA" id="ARBA00048823"/>
    </source>
</evidence>
<dbReference type="PIRSF" id="PIRSF001529">
    <property type="entry name" value="Ser-tRNA-synth_IIa"/>
    <property type="match status" value="1"/>
</dbReference>
<dbReference type="SUPFAM" id="SSF55681">
    <property type="entry name" value="Class II aaRS and biotin synthetases"/>
    <property type="match status" value="1"/>
</dbReference>
<keyword evidence="5 12" id="KW-0436">Ligase</keyword>
<feature type="binding site" evidence="12">
    <location>
        <position position="384"/>
    </location>
    <ligand>
        <name>L-serine</name>
        <dbReference type="ChEBI" id="CHEBI:33384"/>
    </ligand>
</feature>
<keyword evidence="9 12" id="KW-0030">Aminoacyl-tRNA synthetase</keyword>
<feature type="binding site" evidence="12 14">
    <location>
        <begin position="259"/>
        <end position="261"/>
    </location>
    <ligand>
        <name>ATP</name>
        <dbReference type="ChEBI" id="CHEBI:30616"/>
    </ligand>
</feature>
<keyword evidence="7 12" id="KW-0067">ATP-binding</keyword>
<comment type="subcellular location">
    <subcellularLocation>
        <location evidence="1 12">Cytoplasm</location>
    </subcellularLocation>
</comment>
<dbReference type="Proteomes" id="UP000824107">
    <property type="component" value="Unassembled WGS sequence"/>
</dbReference>
<dbReference type="Gene3D" id="1.10.287.40">
    <property type="entry name" value="Serine-tRNA synthetase, tRNA binding domain"/>
    <property type="match status" value="1"/>
</dbReference>
<dbReference type="SUPFAM" id="SSF46589">
    <property type="entry name" value="tRNA-binding arm"/>
    <property type="match status" value="1"/>
</dbReference>
<evidence type="ECO:0000256" key="6">
    <source>
        <dbReference type="ARBA" id="ARBA00022741"/>
    </source>
</evidence>
<gene>
    <name evidence="12 17" type="primary">serS</name>
    <name evidence="17" type="ORF">IAD20_03965</name>
</gene>
<evidence type="ECO:0000313" key="18">
    <source>
        <dbReference type="Proteomes" id="UP000824107"/>
    </source>
</evidence>
<reference evidence="17" key="1">
    <citation type="submission" date="2020-10" db="EMBL/GenBank/DDBJ databases">
        <authorList>
            <person name="Gilroy R."/>
        </authorList>
    </citation>
    <scope>NUCLEOTIDE SEQUENCE</scope>
    <source>
        <strain evidence="17">ChiW3-316</strain>
    </source>
</reference>
<feature type="binding site" evidence="13">
    <location>
        <position position="228"/>
    </location>
    <ligand>
        <name>L-serine</name>
        <dbReference type="ChEBI" id="CHEBI:33384"/>
    </ligand>
</feature>
<evidence type="ECO:0000256" key="12">
    <source>
        <dbReference type="HAMAP-Rule" id="MF_00176"/>
    </source>
</evidence>
<dbReference type="EC" id="6.1.1.11" evidence="12"/>
<dbReference type="PROSITE" id="PS50862">
    <property type="entry name" value="AA_TRNA_LIGASE_II"/>
    <property type="match status" value="1"/>
</dbReference>
<evidence type="ECO:0000256" key="2">
    <source>
        <dbReference type="ARBA" id="ARBA00005045"/>
    </source>
</evidence>
<evidence type="ECO:0000256" key="9">
    <source>
        <dbReference type="ARBA" id="ARBA00023146"/>
    </source>
</evidence>
<comment type="domain">
    <text evidence="12">Consists of two distinct domains, a catalytic core and a N-terminal extension that is involved in tRNA binding.</text>
</comment>
<comment type="catalytic activity">
    <reaction evidence="11 12">
        <text>tRNA(Ser) + L-serine + ATP = L-seryl-tRNA(Ser) + AMP + diphosphate + H(+)</text>
        <dbReference type="Rhea" id="RHEA:12292"/>
        <dbReference type="Rhea" id="RHEA-COMP:9669"/>
        <dbReference type="Rhea" id="RHEA-COMP:9703"/>
        <dbReference type="ChEBI" id="CHEBI:15378"/>
        <dbReference type="ChEBI" id="CHEBI:30616"/>
        <dbReference type="ChEBI" id="CHEBI:33019"/>
        <dbReference type="ChEBI" id="CHEBI:33384"/>
        <dbReference type="ChEBI" id="CHEBI:78442"/>
        <dbReference type="ChEBI" id="CHEBI:78533"/>
        <dbReference type="ChEBI" id="CHEBI:456215"/>
        <dbReference type="EC" id="6.1.1.11"/>
    </reaction>
</comment>
<dbReference type="InterPro" id="IPR045864">
    <property type="entry name" value="aa-tRNA-synth_II/BPL/LPL"/>
</dbReference>
<dbReference type="GO" id="GO:0005524">
    <property type="term" value="F:ATP binding"/>
    <property type="evidence" value="ECO:0007669"/>
    <property type="project" value="UniProtKB-UniRule"/>
</dbReference>
<feature type="coiled-coil region" evidence="15">
    <location>
        <begin position="38"/>
        <end position="101"/>
    </location>
</feature>
<evidence type="ECO:0000256" key="10">
    <source>
        <dbReference type="ARBA" id="ARBA00047929"/>
    </source>
</evidence>
<dbReference type="AlphaFoldDB" id="A0A9D1M3I9"/>
<evidence type="ECO:0000256" key="13">
    <source>
        <dbReference type="PIRSR" id="PIRSR001529-1"/>
    </source>
</evidence>
<evidence type="ECO:0000256" key="8">
    <source>
        <dbReference type="ARBA" id="ARBA00022917"/>
    </source>
</evidence>
<protein>
    <recommendedName>
        <fullName evidence="12">Serine--tRNA ligase</fullName>
        <ecNumber evidence="12">6.1.1.11</ecNumber>
    </recommendedName>
    <alternativeName>
        <fullName evidence="12">Seryl-tRNA synthetase</fullName>
        <shortName evidence="12">SerRS</shortName>
    </alternativeName>
    <alternativeName>
        <fullName evidence="12">Seryl-tRNA(Ser/Sec) synthetase</fullName>
    </alternativeName>
</protein>
<dbReference type="GO" id="GO:0005737">
    <property type="term" value="C:cytoplasm"/>
    <property type="evidence" value="ECO:0007669"/>
    <property type="project" value="UniProtKB-SubCell"/>
</dbReference>
<dbReference type="NCBIfam" id="TIGR00414">
    <property type="entry name" value="serS"/>
    <property type="match status" value="1"/>
</dbReference>
<dbReference type="InterPro" id="IPR010978">
    <property type="entry name" value="tRNA-bd_arm"/>
</dbReference>
<proteinExistence type="inferred from homology"/>
<dbReference type="PANTHER" id="PTHR43697">
    <property type="entry name" value="SERYL-TRNA SYNTHETASE"/>
    <property type="match status" value="1"/>
</dbReference>
<feature type="binding site" evidence="12 14">
    <location>
        <begin position="348"/>
        <end position="351"/>
    </location>
    <ligand>
        <name>ATP</name>
        <dbReference type="ChEBI" id="CHEBI:30616"/>
    </ligand>
</feature>
<feature type="domain" description="Aminoacyl-transfer RNA synthetases class-II family profile" evidence="16">
    <location>
        <begin position="137"/>
        <end position="409"/>
    </location>
</feature>
<evidence type="ECO:0000256" key="15">
    <source>
        <dbReference type="SAM" id="Coils"/>
    </source>
</evidence>
<dbReference type="PANTHER" id="PTHR43697:SF1">
    <property type="entry name" value="SERINE--TRNA LIGASE"/>
    <property type="match status" value="1"/>
</dbReference>
<feature type="binding site" evidence="13">
    <location>
        <position position="259"/>
    </location>
    <ligand>
        <name>L-serine</name>
        <dbReference type="ChEBI" id="CHEBI:33384"/>
    </ligand>
</feature>
<comment type="catalytic activity">
    <reaction evidence="10 12">
        <text>tRNA(Sec) + L-serine + ATP = L-seryl-tRNA(Sec) + AMP + diphosphate + H(+)</text>
        <dbReference type="Rhea" id="RHEA:42580"/>
        <dbReference type="Rhea" id="RHEA-COMP:9742"/>
        <dbReference type="Rhea" id="RHEA-COMP:10128"/>
        <dbReference type="ChEBI" id="CHEBI:15378"/>
        <dbReference type="ChEBI" id="CHEBI:30616"/>
        <dbReference type="ChEBI" id="CHEBI:33019"/>
        <dbReference type="ChEBI" id="CHEBI:33384"/>
        <dbReference type="ChEBI" id="CHEBI:78442"/>
        <dbReference type="ChEBI" id="CHEBI:78533"/>
        <dbReference type="ChEBI" id="CHEBI:456215"/>
        <dbReference type="EC" id="6.1.1.11"/>
    </reaction>
</comment>
<comment type="function">
    <text evidence="12">Catalyzes the attachment of serine to tRNA(Ser). Is also able to aminoacylate tRNA(Sec) with serine, to form the misacylated tRNA L-seryl-tRNA(Sec), which will be further converted into selenocysteinyl-tRNA(Sec).</text>
</comment>
<feature type="binding site" evidence="14">
    <location>
        <begin position="275"/>
        <end position="278"/>
    </location>
    <ligand>
        <name>ATP</name>
        <dbReference type="ChEBI" id="CHEBI:30616"/>
    </ligand>
</feature>
<dbReference type="InterPro" id="IPR002314">
    <property type="entry name" value="aa-tRNA-synt_IIb"/>
</dbReference>
<comment type="caution">
    <text evidence="17">The sequence shown here is derived from an EMBL/GenBank/DDBJ whole genome shotgun (WGS) entry which is preliminary data.</text>
</comment>
<dbReference type="InterPro" id="IPR002317">
    <property type="entry name" value="Ser-tRNA-ligase_type_1"/>
</dbReference>
<dbReference type="InterPro" id="IPR015866">
    <property type="entry name" value="Ser-tRNA-synth_1_N"/>
</dbReference>
<dbReference type="HAMAP" id="MF_00176">
    <property type="entry name" value="Ser_tRNA_synth_type1"/>
    <property type="match status" value="1"/>
</dbReference>
<dbReference type="InterPro" id="IPR042103">
    <property type="entry name" value="SerRS_1_N_sf"/>
</dbReference>
<evidence type="ECO:0000313" key="17">
    <source>
        <dbReference type="EMBL" id="HIU53218.1"/>
    </source>
</evidence>
<dbReference type="InterPro" id="IPR006195">
    <property type="entry name" value="aa-tRNA-synth_II"/>
</dbReference>
<name>A0A9D1M3I9_9PROT</name>
<dbReference type="InterPro" id="IPR033729">
    <property type="entry name" value="SerRS_core"/>
</dbReference>
<dbReference type="PRINTS" id="PR00981">
    <property type="entry name" value="TRNASYNTHSER"/>
</dbReference>
<evidence type="ECO:0000256" key="7">
    <source>
        <dbReference type="ARBA" id="ARBA00022840"/>
    </source>
</evidence>
<evidence type="ECO:0000256" key="3">
    <source>
        <dbReference type="ARBA" id="ARBA00010728"/>
    </source>
</evidence>
<dbReference type="GO" id="GO:0016260">
    <property type="term" value="P:selenocysteine biosynthetic process"/>
    <property type="evidence" value="ECO:0007669"/>
    <property type="project" value="UniProtKB-UniRule"/>
</dbReference>
<comment type="similarity">
    <text evidence="3 12">Belongs to the class-II aminoacyl-tRNA synthetase family. Type-1 seryl-tRNA synthetase subfamily.</text>
</comment>
<dbReference type="Pfam" id="PF00587">
    <property type="entry name" value="tRNA-synt_2b"/>
    <property type="match status" value="1"/>
</dbReference>
<evidence type="ECO:0000256" key="1">
    <source>
        <dbReference type="ARBA" id="ARBA00004496"/>
    </source>
</evidence>
<dbReference type="CDD" id="cd00770">
    <property type="entry name" value="SerRS_core"/>
    <property type="match status" value="1"/>
</dbReference>
<dbReference type="EMBL" id="DVNC01000028">
    <property type="protein sequence ID" value="HIU53218.1"/>
    <property type="molecule type" value="Genomic_DNA"/>
</dbReference>
<evidence type="ECO:0000256" key="14">
    <source>
        <dbReference type="PIRSR" id="PIRSR001529-2"/>
    </source>
</evidence>
<sequence>MLDIKYIIDNQNQVKESLAKKGFPSENVDNLISTYLEMNKLKTSSQALAEEKNRLSNSIKSASAEERPAIIAKSRELGDELKKQQEELGEIQARFDEQMLRMPNYPSPDCPVGPDESANVVLRKVGEPTKFDFTPRDHIELMELNDWSEMERIAKVSGSRTYAIKNDLAQLELAIHMMVLDKLRSHGFTVITVPSISKERPLYGQGYLPFSRDEIYYMPADDLYLSGTAELILNSLRADEILSENELPILYAGFSPCFRREAGAAGKDTRGLVRVHQFMKTEQFVICKNDVNESDKWHKKLLAISEEVLQDLELPYQVLDICTGDMGAPKYRQYDLEAWVPSQNCYRETHSCSNITDWQARRTNLRYRDNADGKVKYVHTLNNTGIATPRALVPFIENHQNTDGTVNIPVKLRPYLGGKTKIGKNA</sequence>
<keyword evidence="8 12" id="KW-0648">Protein biosynthesis</keyword>
<evidence type="ECO:0000256" key="5">
    <source>
        <dbReference type="ARBA" id="ARBA00022598"/>
    </source>
</evidence>
<feature type="binding site" evidence="12">
    <location>
        <begin position="228"/>
        <end position="230"/>
    </location>
    <ligand>
        <name>L-serine</name>
        <dbReference type="ChEBI" id="CHEBI:33384"/>
    </ligand>
</feature>
<comment type="subunit">
    <text evidence="12">Homodimer. The tRNA molecule binds across the dimer.</text>
</comment>
<dbReference type="GO" id="GO:0004828">
    <property type="term" value="F:serine-tRNA ligase activity"/>
    <property type="evidence" value="ECO:0007669"/>
    <property type="project" value="UniProtKB-UniRule"/>
</dbReference>
<feature type="binding site" evidence="13">
    <location>
        <position position="382"/>
    </location>
    <ligand>
        <name>L-serine</name>
        <dbReference type="ChEBI" id="CHEBI:33384"/>
    </ligand>
</feature>
<reference evidence="17" key="2">
    <citation type="journal article" date="2021" name="PeerJ">
        <title>Extensive microbial diversity within the chicken gut microbiome revealed by metagenomics and culture.</title>
        <authorList>
            <person name="Gilroy R."/>
            <person name="Ravi A."/>
            <person name="Getino M."/>
            <person name="Pursley I."/>
            <person name="Horton D.L."/>
            <person name="Alikhan N.F."/>
            <person name="Baker D."/>
            <person name="Gharbi K."/>
            <person name="Hall N."/>
            <person name="Watson M."/>
            <person name="Adriaenssens E.M."/>
            <person name="Foster-Nyarko E."/>
            <person name="Jarju S."/>
            <person name="Secka A."/>
            <person name="Antonio M."/>
            <person name="Oren A."/>
            <person name="Chaudhuri R.R."/>
            <person name="La Ragione R."/>
            <person name="Hildebrand F."/>
            <person name="Pallen M.J."/>
        </authorList>
    </citation>
    <scope>NUCLEOTIDE SEQUENCE</scope>
    <source>
        <strain evidence="17">ChiW3-316</strain>
    </source>
</reference>
<organism evidence="17 18">
    <name type="scientific">Candidatus Scatocola faecipullorum</name>
    <dbReference type="NCBI Taxonomy" id="2840917"/>
    <lineage>
        <taxon>Bacteria</taxon>
        <taxon>Pseudomonadati</taxon>
        <taxon>Pseudomonadota</taxon>
        <taxon>Alphaproteobacteria</taxon>
        <taxon>Rhodospirillales</taxon>
        <taxon>Rhodospirillaceae</taxon>
        <taxon>Rhodospirillaceae incertae sedis</taxon>
        <taxon>Candidatus Scatocola</taxon>
    </lineage>
</organism>
<evidence type="ECO:0000256" key="4">
    <source>
        <dbReference type="ARBA" id="ARBA00022490"/>
    </source>
</evidence>
<dbReference type="GO" id="GO:0006434">
    <property type="term" value="P:seryl-tRNA aminoacylation"/>
    <property type="evidence" value="ECO:0007669"/>
    <property type="project" value="UniProtKB-UniRule"/>
</dbReference>
<feature type="binding site" evidence="12">
    <location>
        <position position="275"/>
    </location>
    <ligand>
        <name>ATP</name>
        <dbReference type="ChEBI" id="CHEBI:30616"/>
    </ligand>
</feature>